<feature type="non-terminal residue" evidence="5">
    <location>
        <position position="1369"/>
    </location>
</feature>
<accession>A0A397L0E9</accession>
<evidence type="ECO:0000259" key="2">
    <source>
        <dbReference type="Pfam" id="PF13952"/>
    </source>
</evidence>
<feature type="region of interest" description="Disordered" evidence="1">
    <location>
        <begin position="953"/>
        <end position="1052"/>
    </location>
</feature>
<dbReference type="InterPro" id="IPR058352">
    <property type="entry name" value="DUF8039"/>
</dbReference>
<evidence type="ECO:0000313" key="5">
    <source>
        <dbReference type="EMBL" id="RIA04087.1"/>
    </source>
</evidence>
<organism evidence="5">
    <name type="scientific">Brassica campestris</name>
    <name type="common">Field mustard</name>
    <dbReference type="NCBI Taxonomy" id="3711"/>
    <lineage>
        <taxon>Eukaryota</taxon>
        <taxon>Viridiplantae</taxon>
        <taxon>Streptophyta</taxon>
        <taxon>Embryophyta</taxon>
        <taxon>Tracheophyta</taxon>
        <taxon>Spermatophyta</taxon>
        <taxon>Magnoliopsida</taxon>
        <taxon>eudicotyledons</taxon>
        <taxon>Gunneridae</taxon>
        <taxon>Pentapetalae</taxon>
        <taxon>rosids</taxon>
        <taxon>malvids</taxon>
        <taxon>Brassicales</taxon>
        <taxon>Brassicaceae</taxon>
        <taxon>Brassiceae</taxon>
        <taxon>Brassica</taxon>
    </lineage>
</organism>
<proteinExistence type="predicted"/>
<protein>
    <recommendedName>
        <fullName evidence="6">DUF4218 domain-containing protein</fullName>
    </recommendedName>
</protein>
<gene>
    <name evidence="5" type="ORF">BRARA_K01717</name>
</gene>
<dbReference type="Proteomes" id="UP000264353">
    <property type="component" value="Unassembled WGS sequence"/>
</dbReference>
<dbReference type="Pfam" id="PF13952">
    <property type="entry name" value="DUF4216"/>
    <property type="match status" value="1"/>
</dbReference>
<evidence type="ECO:0000259" key="4">
    <source>
        <dbReference type="Pfam" id="PF26133"/>
    </source>
</evidence>
<name>A0A397L0E9_BRACM</name>
<dbReference type="Pfam" id="PF13960">
    <property type="entry name" value="DUF4218"/>
    <property type="match status" value="1"/>
</dbReference>
<dbReference type="Pfam" id="PF02992">
    <property type="entry name" value="Transposase_21"/>
    <property type="match status" value="1"/>
</dbReference>
<feature type="compositionally biased region" description="Acidic residues" evidence="1">
    <location>
        <begin position="411"/>
        <end position="427"/>
    </location>
</feature>
<dbReference type="Pfam" id="PF03004">
    <property type="entry name" value="Transposase_24"/>
    <property type="match status" value="1"/>
</dbReference>
<feature type="region of interest" description="Disordered" evidence="1">
    <location>
        <begin position="1248"/>
        <end position="1275"/>
    </location>
</feature>
<dbReference type="InterPro" id="IPR004252">
    <property type="entry name" value="Probable_transposase_24"/>
</dbReference>
<feature type="domain" description="DUF8039" evidence="4">
    <location>
        <begin position="1288"/>
        <end position="1369"/>
    </location>
</feature>
<evidence type="ECO:0008006" key="6">
    <source>
        <dbReference type="Google" id="ProtNLM"/>
    </source>
</evidence>
<dbReference type="InterPro" id="IPR025312">
    <property type="entry name" value="DUF4216"/>
</dbReference>
<dbReference type="EMBL" id="KZ868639">
    <property type="protein sequence ID" value="RIA04087.1"/>
    <property type="molecule type" value="Genomic_DNA"/>
</dbReference>
<dbReference type="InterPro" id="IPR025452">
    <property type="entry name" value="DUF4218"/>
</dbReference>
<evidence type="ECO:0000259" key="3">
    <source>
        <dbReference type="Pfam" id="PF13960"/>
    </source>
</evidence>
<dbReference type="InterPro" id="IPR004242">
    <property type="entry name" value="Transposase_21"/>
</dbReference>
<feature type="domain" description="DUF4218" evidence="3">
    <location>
        <begin position="596"/>
        <end position="708"/>
    </location>
</feature>
<sequence length="1369" mass="156284">MNLRVDSAYERGARSFVNDATAKLGVNGKIVCPCARCRNLDCQTSEEYPTCSSHSKLSAVVSLFRIKSQNGWSDKSFDDLLQTFPNMLPEDNVLHTSTYDVKKFLKSFDMGYQKIHACVNDCCLFRKKLKTAENCPKCKASRWKTDMHTGEIKKGVPHKVLRYFPVLPRLKRMFRSEQLAMDLRWHFNNKSTDGKVRHPVDSATWQSMNDKYPAFAAEERNLRLGLSTDGFNPFSMKNSQYSCWPVLLVNYTMAPDLCMKEENIMLSLLIPGPHQPGNKDLKHMWCIGELTYDAVSKTTFTLKAMLLWTISDFPAYENLAGCKVKGKMGCPICGKHTDSLKFVFMGHRKCLPPLHSFRGKKTWFDGKTEHGTKGRILTGRNVSFVLRNYNNVFGNRKQSGKKRATRVDIPSDNEEELSESDEDEDIGEKDKEELSRWKKRSIFFSLPYWEELLVRHNLDVMHVERNVAASLIATLLHCGNSKDGLKARKDLQSLGIRKDLHPKAQGKRALLPAAPWSLSKSEKHTFCKRLFDFKGPDGYCANISSCISLEECKVMGLKSHDYHVLMQQLLPVAIRGLLRKGPRVAIFRLCAFFNLLCQRELDMEQLQLMETEIVETVCIFERFWPPSFFDIMVHLCVHLGREARLGGPVHFRWMYPFERYMKVLKDYVRNTARPEGCIAESYLADECMKFCSAFLKTTTNVEEKEDRNTEYERLSILEGRPISAARSFQFFDTELKIAHLAVIQNTGMVDPYVDAHLQHLQDSNSRCQRDATYLWRMHTEKFAAWLKKHKPIDSADEEETLKWLAYGPRMHRLSQNSGVYYEATSMCRSSARDTAQVVNVVSYYGRVVDIILLDYNAFYVPIFRCEWAVKGNGVKVENGFTLVNFNHSHISFGKDPFILASQARQIFYSRENDESSWIVMAGKGRKQPRKRKTQVRVDDHEFMGTLYHGIEESLPLYKENPTQPQLDEPRGANDGGEELNQDADGSNARVEEPIIDSEAANDGGEELNKDSEAATACGEEPNKEAQGAKVRDEDSDMVQPRTKKHRGPTKMKDIARDPNAQIKVEFTEFGEPCGEGSVKLSSYLGPLVREHVPVIIDDWRKIGEERKTVLWKSVKLRFELDREFEKAAVMKQMGCLWRASKSRLVNQIIKADNHAERMKLRPNNIPVAEWRKFVKEKTTKEFKAVSDAYKERRRKQIPHTCSRKGMKKESSDVGEITKLNVWVKSRTKKDGTAVNMDAAEKIEKANELILSDDPGASSSNPREDTLSQLLGPDNPGRLRAMGRGMSIVKEGQKCKLLDITGEKVVVAEGRWSSNNPEQLVHFVPLGNNAVRVWVDVVKVNDAKVWRPTSAIECMEDAIGTTVAWPEDKV</sequence>
<reference evidence="5" key="1">
    <citation type="submission" date="2018-06" db="EMBL/GenBank/DDBJ databases">
        <title>WGS assembly of Brassica rapa FPsc.</title>
        <authorList>
            <person name="Bowman J."/>
            <person name="Kohchi T."/>
            <person name="Yamato K."/>
            <person name="Jenkins J."/>
            <person name="Shu S."/>
            <person name="Ishizaki K."/>
            <person name="Yamaoka S."/>
            <person name="Nishihama R."/>
            <person name="Nakamura Y."/>
            <person name="Berger F."/>
            <person name="Adam C."/>
            <person name="Aki S."/>
            <person name="Althoff F."/>
            <person name="Araki T."/>
            <person name="Arteaga-Vazquez M."/>
            <person name="Balasubrmanian S."/>
            <person name="Bauer D."/>
            <person name="Boehm C."/>
            <person name="Briginshaw L."/>
            <person name="Caballero-Perez J."/>
            <person name="Catarino B."/>
            <person name="Chen F."/>
            <person name="Chiyoda S."/>
            <person name="Chovatia M."/>
            <person name="Davies K."/>
            <person name="Delmans M."/>
            <person name="Demura T."/>
            <person name="Dierschke T."/>
            <person name="Dolan L."/>
            <person name="Dorantes-Acosta A."/>
            <person name="Eklund D."/>
            <person name="Florent S."/>
            <person name="Flores-Sandoval E."/>
            <person name="Fujiyama A."/>
            <person name="Fukuzawa H."/>
            <person name="Galik B."/>
            <person name="Grimanelli D."/>
            <person name="Grimwood J."/>
            <person name="Grossniklaus U."/>
            <person name="Hamada T."/>
            <person name="Haseloff J."/>
            <person name="Hetherington A."/>
            <person name="Higo A."/>
            <person name="Hirakawa Y."/>
            <person name="Hundley H."/>
            <person name="Ikeda Y."/>
            <person name="Inoue K."/>
            <person name="Inoue S."/>
            <person name="Ishida S."/>
            <person name="Jia Q."/>
            <person name="Kakita M."/>
            <person name="Kanazawa T."/>
            <person name="Kawai Y."/>
            <person name="Kawashima T."/>
            <person name="Kennedy M."/>
            <person name="Kinose K."/>
            <person name="Kinoshita T."/>
            <person name="Kohara Y."/>
            <person name="Koide E."/>
            <person name="Komatsu K."/>
            <person name="Kopischke S."/>
            <person name="Kubo M."/>
            <person name="Kyozuka J."/>
            <person name="Lagercrantz U."/>
            <person name="Lin S."/>
            <person name="Lindquist E."/>
            <person name="Lipzen A."/>
            <person name="Lu C."/>
            <person name="Luna E."/>
            <person name="Martienssen R."/>
            <person name="Minamino N."/>
            <person name="Mizutani M."/>
            <person name="Mizutani M."/>
            <person name="Mochizuki N."/>
            <person name="Monte I."/>
            <person name="Mosher R."/>
            <person name="Nagasaki H."/>
            <person name="Nakagami H."/>
            <person name="Naramoto S."/>
            <person name="Nishitani K."/>
            <person name="Ohtani M."/>
            <person name="Okamoto T."/>
            <person name="Okumura M."/>
            <person name="Phillips J."/>
            <person name="Pollak B."/>
            <person name="Reinders A."/>
            <person name="Roevekamp M."/>
            <person name="Sano R."/>
            <person name="Sawa S."/>
            <person name="Schmid M."/>
            <person name="Shirakawa M."/>
            <person name="Solano R."/>
            <person name="Spunde A."/>
            <person name="Suetsugu N."/>
            <person name="Sugano S."/>
            <person name="Sugiyama A."/>
            <person name="Sun R."/>
            <person name="Suzuki Y."/>
            <person name="Takenaka M."/>
            <person name="Takezawa D."/>
            <person name="Tomogane H."/>
            <person name="Tsuzuki M."/>
            <person name="Ueda T."/>
            <person name="Umeda M."/>
            <person name="Ward J."/>
            <person name="Watanabe Y."/>
            <person name="Yazaki K."/>
            <person name="Yokoyama R."/>
            <person name="Yoshitake Y."/>
            <person name="Yotsui I."/>
            <person name="Zachgo S."/>
            <person name="Schmutz J."/>
        </authorList>
    </citation>
    <scope>NUCLEOTIDE SEQUENCE [LARGE SCALE GENOMIC DNA]</scope>
</reference>
<evidence type="ECO:0000256" key="1">
    <source>
        <dbReference type="SAM" id="MobiDB-lite"/>
    </source>
</evidence>
<feature type="domain" description="DUF4216" evidence="2">
    <location>
        <begin position="853"/>
        <end position="919"/>
    </location>
</feature>
<dbReference type="Pfam" id="PF26133">
    <property type="entry name" value="DUF8039"/>
    <property type="match status" value="1"/>
</dbReference>
<dbReference type="PANTHER" id="PTHR48258">
    <property type="entry name" value="DUF4218 DOMAIN-CONTAINING PROTEIN-RELATED"/>
    <property type="match status" value="1"/>
</dbReference>
<feature type="region of interest" description="Disordered" evidence="1">
    <location>
        <begin position="400"/>
        <end position="430"/>
    </location>
</feature>